<dbReference type="PANTHER" id="PTHR30579:SF8">
    <property type="entry name" value="HTH-TYPE TRANSCRIPTIONAL REGULATOR HDFR"/>
    <property type="match status" value="1"/>
</dbReference>
<comment type="similarity">
    <text evidence="1">Belongs to the LysR transcriptional regulatory family.</text>
</comment>
<dbReference type="Pfam" id="PF03466">
    <property type="entry name" value="LysR_substrate"/>
    <property type="match status" value="1"/>
</dbReference>
<dbReference type="FunFam" id="1.10.10.10:FF:000001">
    <property type="entry name" value="LysR family transcriptional regulator"/>
    <property type="match status" value="1"/>
</dbReference>
<accession>A0A918K515</accession>
<dbReference type="EMBL" id="BMXR01000003">
    <property type="protein sequence ID" value="GGX48372.1"/>
    <property type="molecule type" value="Genomic_DNA"/>
</dbReference>
<reference evidence="6" key="2">
    <citation type="submission" date="2020-09" db="EMBL/GenBank/DDBJ databases">
        <authorList>
            <person name="Sun Q."/>
            <person name="Kim S."/>
        </authorList>
    </citation>
    <scope>NUCLEOTIDE SEQUENCE</scope>
    <source>
        <strain evidence="6">KCTC 22169</strain>
    </source>
</reference>
<dbReference type="AlphaFoldDB" id="A0A918K515"/>
<dbReference type="SUPFAM" id="SSF53850">
    <property type="entry name" value="Periplasmic binding protein-like II"/>
    <property type="match status" value="1"/>
</dbReference>
<dbReference type="Gene3D" id="3.40.190.290">
    <property type="match status" value="1"/>
</dbReference>
<dbReference type="PROSITE" id="PS50931">
    <property type="entry name" value="HTH_LYSR"/>
    <property type="match status" value="1"/>
</dbReference>
<evidence type="ECO:0000259" key="5">
    <source>
        <dbReference type="PROSITE" id="PS50931"/>
    </source>
</evidence>
<proteinExistence type="inferred from homology"/>
<dbReference type="PANTHER" id="PTHR30579">
    <property type="entry name" value="TRANSCRIPTIONAL REGULATOR"/>
    <property type="match status" value="1"/>
</dbReference>
<gene>
    <name evidence="6" type="primary">hdtR</name>
    <name evidence="6" type="ORF">GCM10007392_14190</name>
</gene>
<evidence type="ECO:0000256" key="3">
    <source>
        <dbReference type="ARBA" id="ARBA00023125"/>
    </source>
</evidence>
<evidence type="ECO:0000313" key="7">
    <source>
        <dbReference type="Proteomes" id="UP000626148"/>
    </source>
</evidence>
<sequence length="277" mass="31434">MDIQQLKTFLEVCKTRHFGHAAQNLYLTQSAVSFRIRQLETQLGTPLFNRHRNNLQLTHAGERLKVHAETIITTWQRAQQEVSSRDDQHRALTLGASANIWSAWLGEALGELHERFPDVLWRADTLTGDLMVRRLLERTLDLAVLTDPPKVDELKTVALQPLTLVMAAPAGADIERALTDAYVLVDWGTRFMIDHAKRFAHSPSPVLHTGDARLAMAFVRRHQGSAFLPTSLLDAEPDDWQRIDSYGEMHKTLYLAHHAHHPDLDSLSPVIDCLVRR</sequence>
<dbReference type="Pfam" id="PF00126">
    <property type="entry name" value="HTH_1"/>
    <property type="match status" value="1"/>
</dbReference>
<dbReference type="SUPFAM" id="SSF46785">
    <property type="entry name" value="Winged helix' DNA-binding domain"/>
    <property type="match status" value="1"/>
</dbReference>
<dbReference type="Gene3D" id="1.10.10.10">
    <property type="entry name" value="Winged helix-like DNA-binding domain superfamily/Winged helix DNA-binding domain"/>
    <property type="match status" value="1"/>
</dbReference>
<dbReference type="InterPro" id="IPR036388">
    <property type="entry name" value="WH-like_DNA-bd_sf"/>
</dbReference>
<evidence type="ECO:0000256" key="1">
    <source>
        <dbReference type="ARBA" id="ARBA00009437"/>
    </source>
</evidence>
<keyword evidence="4" id="KW-0804">Transcription</keyword>
<dbReference type="Proteomes" id="UP000626148">
    <property type="component" value="Unassembled WGS sequence"/>
</dbReference>
<keyword evidence="2" id="KW-0805">Transcription regulation</keyword>
<dbReference type="GO" id="GO:0003700">
    <property type="term" value="F:DNA-binding transcription factor activity"/>
    <property type="evidence" value="ECO:0007669"/>
    <property type="project" value="InterPro"/>
</dbReference>
<keyword evidence="3" id="KW-0238">DNA-binding</keyword>
<dbReference type="PRINTS" id="PR00039">
    <property type="entry name" value="HTHLYSR"/>
</dbReference>
<comment type="caution">
    <text evidence="6">The sequence shown here is derived from an EMBL/GenBank/DDBJ whole genome shotgun (WGS) entry which is preliminary data.</text>
</comment>
<protein>
    <submittedName>
        <fullName evidence="6">LysR family transcriptional regulator</fullName>
    </submittedName>
</protein>
<dbReference type="InterPro" id="IPR036390">
    <property type="entry name" value="WH_DNA-bd_sf"/>
</dbReference>
<dbReference type="InterPro" id="IPR000847">
    <property type="entry name" value="LysR_HTH_N"/>
</dbReference>
<dbReference type="GO" id="GO:0003677">
    <property type="term" value="F:DNA binding"/>
    <property type="evidence" value="ECO:0007669"/>
    <property type="project" value="UniProtKB-KW"/>
</dbReference>
<evidence type="ECO:0000256" key="2">
    <source>
        <dbReference type="ARBA" id="ARBA00023015"/>
    </source>
</evidence>
<evidence type="ECO:0000313" key="6">
    <source>
        <dbReference type="EMBL" id="GGX48372.1"/>
    </source>
</evidence>
<dbReference type="CDD" id="cd05466">
    <property type="entry name" value="PBP2_LTTR_substrate"/>
    <property type="match status" value="1"/>
</dbReference>
<keyword evidence="7" id="KW-1185">Reference proteome</keyword>
<name>A0A918K515_9GAMM</name>
<feature type="domain" description="HTH lysR-type" evidence="5">
    <location>
        <begin position="1"/>
        <end position="58"/>
    </location>
</feature>
<dbReference type="InterPro" id="IPR050176">
    <property type="entry name" value="LTTR"/>
</dbReference>
<reference evidence="6" key="1">
    <citation type="journal article" date="2014" name="Int. J. Syst. Evol. Microbiol.">
        <title>Complete genome sequence of Corynebacterium casei LMG S-19264T (=DSM 44701T), isolated from a smear-ripened cheese.</title>
        <authorList>
            <consortium name="US DOE Joint Genome Institute (JGI-PGF)"/>
            <person name="Walter F."/>
            <person name="Albersmeier A."/>
            <person name="Kalinowski J."/>
            <person name="Ruckert C."/>
        </authorList>
    </citation>
    <scope>NUCLEOTIDE SEQUENCE</scope>
    <source>
        <strain evidence="6">KCTC 22169</strain>
    </source>
</reference>
<organism evidence="6 7">
    <name type="scientific">Saccharospirillum salsuginis</name>
    <dbReference type="NCBI Taxonomy" id="418750"/>
    <lineage>
        <taxon>Bacteria</taxon>
        <taxon>Pseudomonadati</taxon>
        <taxon>Pseudomonadota</taxon>
        <taxon>Gammaproteobacteria</taxon>
        <taxon>Oceanospirillales</taxon>
        <taxon>Saccharospirillaceae</taxon>
        <taxon>Saccharospirillum</taxon>
    </lineage>
</organism>
<dbReference type="InterPro" id="IPR005119">
    <property type="entry name" value="LysR_subst-bd"/>
</dbReference>
<evidence type="ECO:0000256" key="4">
    <source>
        <dbReference type="ARBA" id="ARBA00023163"/>
    </source>
</evidence>